<dbReference type="Gene3D" id="3.20.20.190">
    <property type="entry name" value="Phosphatidylinositol (PI) phosphodiesterase"/>
    <property type="match status" value="1"/>
</dbReference>
<name>A0ABT2ZRS4_9RHOB</name>
<dbReference type="CDD" id="cd08561">
    <property type="entry name" value="GDPD_cytoplasmic_ScUgpQ2_like"/>
    <property type="match status" value="1"/>
</dbReference>
<organism evidence="2 3">
    <name type="scientific">Albidovulum litorale</name>
    <dbReference type="NCBI Taxonomy" id="2984134"/>
    <lineage>
        <taxon>Bacteria</taxon>
        <taxon>Pseudomonadati</taxon>
        <taxon>Pseudomonadota</taxon>
        <taxon>Alphaproteobacteria</taxon>
        <taxon>Rhodobacterales</taxon>
        <taxon>Paracoccaceae</taxon>
        <taxon>Albidovulum</taxon>
    </lineage>
</organism>
<dbReference type="Proteomes" id="UP001652564">
    <property type="component" value="Unassembled WGS sequence"/>
</dbReference>
<dbReference type="InterPro" id="IPR030395">
    <property type="entry name" value="GP_PDE_dom"/>
</dbReference>
<accession>A0ABT2ZRS4</accession>
<dbReference type="PANTHER" id="PTHR43805:SF1">
    <property type="entry name" value="GP-PDE DOMAIN-CONTAINING PROTEIN"/>
    <property type="match status" value="1"/>
</dbReference>
<dbReference type="PANTHER" id="PTHR43805">
    <property type="entry name" value="GLYCEROPHOSPHORYL DIESTER PHOSPHODIESTERASE"/>
    <property type="match status" value="1"/>
</dbReference>
<keyword evidence="3" id="KW-1185">Reference proteome</keyword>
<feature type="domain" description="GP-PDE" evidence="1">
    <location>
        <begin position="16"/>
        <end position="248"/>
    </location>
</feature>
<evidence type="ECO:0000313" key="3">
    <source>
        <dbReference type="Proteomes" id="UP001652564"/>
    </source>
</evidence>
<dbReference type="RefSeq" id="WP_263741087.1">
    <property type="nucleotide sequence ID" value="NZ_JAOWKZ010000004.1"/>
</dbReference>
<dbReference type="InterPro" id="IPR017946">
    <property type="entry name" value="PLC-like_Pdiesterase_TIM-brl"/>
</dbReference>
<dbReference type="Pfam" id="PF03009">
    <property type="entry name" value="GDPD"/>
    <property type="match status" value="1"/>
</dbReference>
<gene>
    <name evidence="2" type="ORF">OEZ71_16290</name>
</gene>
<proteinExistence type="predicted"/>
<reference evidence="2 3" key="1">
    <citation type="submission" date="2022-10" db="EMBL/GenBank/DDBJ databases">
        <title>Defluviimonas sp. nov., isolated from ocean surface sediments.</title>
        <authorList>
            <person name="He W."/>
            <person name="Wang L."/>
            <person name="Zhang D.-F."/>
        </authorList>
    </citation>
    <scope>NUCLEOTIDE SEQUENCE [LARGE SCALE GENOMIC DNA]</scope>
    <source>
        <strain evidence="2 3">WL0050</strain>
    </source>
</reference>
<comment type="caution">
    <text evidence="2">The sequence shown here is derived from an EMBL/GenBank/DDBJ whole genome shotgun (WGS) entry which is preliminary data.</text>
</comment>
<evidence type="ECO:0000259" key="1">
    <source>
        <dbReference type="PROSITE" id="PS51704"/>
    </source>
</evidence>
<evidence type="ECO:0000313" key="2">
    <source>
        <dbReference type="EMBL" id="MCV2873857.1"/>
    </source>
</evidence>
<protein>
    <submittedName>
        <fullName evidence="2">Glycerophosphodiester phosphodiesterase</fullName>
    </submittedName>
</protein>
<dbReference type="EMBL" id="JAOWKZ010000004">
    <property type="protein sequence ID" value="MCV2873857.1"/>
    <property type="molecule type" value="Genomic_DNA"/>
</dbReference>
<sequence length="253" mass="27703">MASSSGQHPFLDHDGPIAFAHRGGSLEVEENTMAAFAHAVTLGYSHIETDVQATCDGVAVVFHDDTLTRMTGEPERVADLTWAELKKRRTKGGEAIPLLEDLLAAWPDLKVNLEAKADAAVEPMAQAIRRADALNRVCVGSFDARLTDRLRSLLGPGLCWSPAHRGVLGLWLRGWSLPGRQPDFPVVQVPTTFRGIPLVTLRFVRAAHGHGVHVHVWTVDEEAEMERLLDMGVDGLMTDRPSLLKQVMARRAG</sequence>
<dbReference type="PROSITE" id="PS51704">
    <property type="entry name" value="GP_PDE"/>
    <property type="match status" value="1"/>
</dbReference>
<dbReference type="SUPFAM" id="SSF51695">
    <property type="entry name" value="PLC-like phosphodiesterases"/>
    <property type="match status" value="1"/>
</dbReference>